<organism evidence="1 2">
    <name type="scientific">Corynebacterium glaucum</name>
    <dbReference type="NCBI Taxonomy" id="187491"/>
    <lineage>
        <taxon>Bacteria</taxon>
        <taxon>Bacillati</taxon>
        <taxon>Actinomycetota</taxon>
        <taxon>Actinomycetes</taxon>
        <taxon>Mycobacteriales</taxon>
        <taxon>Corynebacteriaceae</taxon>
        <taxon>Corynebacterium</taxon>
    </lineage>
</organism>
<dbReference type="EMBL" id="CP019688">
    <property type="protein sequence ID" value="AQQ15613.1"/>
    <property type="molecule type" value="Genomic_DNA"/>
</dbReference>
<dbReference type="AlphaFoldDB" id="A0A1Q2HXQ9"/>
<sequence precursor="true">MRRLATALATALGIILVVAGVYVVGLRTQPHAPTLQGDTLGRHQGESWEEYASRTKPSISESSSFALVTFDTARRAEEAAAIVREVRRVNALLLIDAPFQPIPEPTTGQNRADVFQREAERLAAQGRANGIQLDPGAIAAVVVYDNGATLRALADAEGVRALEALPPDAVWGSFAIRPVN</sequence>
<reference evidence="1 2" key="1">
    <citation type="submission" date="2016-12" db="EMBL/GenBank/DDBJ databases">
        <authorList>
            <person name="Song W.-J."/>
            <person name="Kurnit D.M."/>
        </authorList>
    </citation>
    <scope>NUCLEOTIDE SEQUENCE [LARGE SCALE GENOMIC DNA]</scope>
    <source>
        <strain evidence="1 2">DSM 30827</strain>
    </source>
</reference>
<evidence type="ECO:0000313" key="1">
    <source>
        <dbReference type="EMBL" id="AQQ15613.1"/>
    </source>
</evidence>
<evidence type="ECO:0000313" key="2">
    <source>
        <dbReference type="Proteomes" id="UP000217209"/>
    </source>
</evidence>
<dbReference type="RefSeq" id="WP_095660276.1">
    <property type="nucleotide sequence ID" value="NZ_CALTZW010000005.1"/>
</dbReference>
<dbReference type="KEGG" id="cgv:CGLAU_08290"/>
<accession>A0A1Q2HXQ9</accession>
<protein>
    <submittedName>
        <fullName evidence="1">Uncharacterized protein</fullName>
    </submittedName>
</protein>
<dbReference type="Proteomes" id="UP000217209">
    <property type="component" value="Chromosome"/>
</dbReference>
<gene>
    <name evidence="1" type="ORF">CGLAU_08290</name>
</gene>
<keyword evidence="2" id="KW-1185">Reference proteome</keyword>
<proteinExistence type="predicted"/>
<dbReference type="OrthoDB" id="4424197at2"/>
<name>A0A1Q2HXQ9_9CORY</name>